<proteinExistence type="predicted"/>
<feature type="compositionally biased region" description="Basic residues" evidence="10">
    <location>
        <begin position="113"/>
        <end position="141"/>
    </location>
</feature>
<evidence type="ECO:0000256" key="5">
    <source>
        <dbReference type="ARBA" id="ARBA00022692"/>
    </source>
</evidence>
<dbReference type="InterPro" id="IPR029071">
    <property type="entry name" value="Ubiquitin-like_domsf"/>
</dbReference>
<evidence type="ECO:0000256" key="3">
    <source>
        <dbReference type="ARBA" id="ARBA00004496"/>
    </source>
</evidence>
<dbReference type="Proteomes" id="UP001142489">
    <property type="component" value="Unassembled WGS sequence"/>
</dbReference>
<dbReference type="EMBL" id="JAPFRF010000009">
    <property type="protein sequence ID" value="KAJ7322099.1"/>
    <property type="molecule type" value="Genomic_DNA"/>
</dbReference>
<feature type="compositionally biased region" description="Pro residues" evidence="10">
    <location>
        <begin position="195"/>
        <end position="205"/>
    </location>
</feature>
<evidence type="ECO:0000256" key="4">
    <source>
        <dbReference type="ARBA" id="ARBA00022490"/>
    </source>
</evidence>
<feature type="compositionally biased region" description="Pro residues" evidence="10">
    <location>
        <begin position="53"/>
        <end position="62"/>
    </location>
</feature>
<dbReference type="GO" id="GO:0016020">
    <property type="term" value="C:membrane"/>
    <property type="evidence" value="ECO:0007669"/>
    <property type="project" value="UniProtKB-SubCell"/>
</dbReference>
<dbReference type="InterPro" id="IPR000626">
    <property type="entry name" value="Ubiquitin-like_dom"/>
</dbReference>
<keyword evidence="7 11" id="KW-0472">Membrane</keyword>
<evidence type="ECO:0000313" key="14">
    <source>
        <dbReference type="Proteomes" id="UP001142489"/>
    </source>
</evidence>
<evidence type="ECO:0000256" key="2">
    <source>
        <dbReference type="ARBA" id="ARBA00004141"/>
    </source>
</evidence>
<evidence type="ECO:0000256" key="10">
    <source>
        <dbReference type="SAM" id="MobiDB-lite"/>
    </source>
</evidence>
<gene>
    <name evidence="13" type="ORF">JRQ81_018386</name>
</gene>
<dbReference type="Gene3D" id="3.10.20.90">
    <property type="entry name" value="Phosphatidylinositol 3-kinase Catalytic Subunit, Chain A, domain 1"/>
    <property type="match status" value="1"/>
</dbReference>
<comment type="caution">
    <text evidence="13">The sequence shown here is derived from an EMBL/GenBank/DDBJ whole genome shotgun (WGS) entry which is preliminary data.</text>
</comment>
<keyword evidence="4" id="KW-0963">Cytoplasm</keyword>
<keyword evidence="6 11" id="KW-1133">Transmembrane helix</keyword>
<feature type="compositionally biased region" description="Basic and acidic residues" evidence="10">
    <location>
        <begin position="71"/>
        <end position="80"/>
    </location>
</feature>
<keyword evidence="14" id="KW-1185">Reference proteome</keyword>
<dbReference type="Pfam" id="PF00240">
    <property type="entry name" value="ubiquitin"/>
    <property type="match status" value="1"/>
</dbReference>
<dbReference type="SMART" id="SM00213">
    <property type="entry name" value="UBQ"/>
    <property type="match status" value="1"/>
</dbReference>
<dbReference type="GO" id="GO:0005737">
    <property type="term" value="C:cytoplasm"/>
    <property type="evidence" value="ECO:0007669"/>
    <property type="project" value="UniProtKB-SubCell"/>
</dbReference>
<dbReference type="PANTHER" id="PTHR14557">
    <property type="entry name" value="PROTEIN C7ORF21"/>
    <property type="match status" value="1"/>
</dbReference>
<feature type="compositionally biased region" description="Low complexity" evidence="10">
    <location>
        <begin position="142"/>
        <end position="159"/>
    </location>
</feature>
<feature type="domain" description="Ubiquitin-like" evidence="12">
    <location>
        <begin position="208"/>
        <end position="278"/>
    </location>
</feature>
<keyword evidence="8" id="KW-0539">Nucleus</keyword>
<comment type="subcellular location">
    <subcellularLocation>
        <location evidence="3">Cytoplasm</location>
    </subcellularLocation>
    <subcellularLocation>
        <location evidence="2">Membrane</location>
        <topology evidence="2">Multi-pass membrane protein</topology>
    </subcellularLocation>
    <subcellularLocation>
        <location evidence="1">Nucleus</location>
    </subcellularLocation>
</comment>
<evidence type="ECO:0000256" key="8">
    <source>
        <dbReference type="ARBA" id="ARBA00023242"/>
    </source>
</evidence>
<dbReference type="GO" id="GO:0005634">
    <property type="term" value="C:nucleus"/>
    <property type="evidence" value="ECO:0007669"/>
    <property type="project" value="UniProtKB-SubCell"/>
</dbReference>
<evidence type="ECO:0000256" key="9">
    <source>
        <dbReference type="ARBA" id="ARBA00039931"/>
    </source>
</evidence>
<dbReference type="InterPro" id="IPR040352">
    <property type="entry name" value="TMUB1/2"/>
</dbReference>
<sequence length="355" mass="37616">MLQAGRSCPSPGGPEMTRASERAPENYGPHRAPRPEGARGGDGSGGREGPRLVTPPPPPPFHPLLLLLLRHGADRGRGGRSDGPLRAPGAAGGAGPGLVLHPHRGAHRDPLPRRRRPRRPRRPRGGGRGGGRRRRRRRGARPGRPGPLRDASSSSSSSSTPGEAGRGPPSAAPEGSRGPPAALSGSSPGGQPPGSFSPPPPPPPDDAIILRLKFLNDTERLARVRPEDTVGALKRAHFPGQEQLVRLIYQGQLLRDDSQTLAALHLTHNSVVHCHISQHRLGTLPAGAHAGAAHVDATNAALNMGSLMVPLFILMLGSLWYFQLQYRHVFTATATTCLAGLTLVFSFVAFAVYRR</sequence>
<dbReference type="PROSITE" id="PS50053">
    <property type="entry name" value="UBIQUITIN_2"/>
    <property type="match status" value="1"/>
</dbReference>
<dbReference type="PANTHER" id="PTHR14557:SF3">
    <property type="entry name" value="TRANSMEMBRANE AND UBIQUITIN-LIKE DOMAIN-CONTAINING PROTEIN 1"/>
    <property type="match status" value="1"/>
</dbReference>
<accession>A0A9Q1AZ97</accession>
<reference evidence="13" key="1">
    <citation type="journal article" date="2023" name="DNA Res.">
        <title>Chromosome-level genome assembly of Phrynocephalus forsythii using third-generation DNA sequencing and Hi-C analysis.</title>
        <authorList>
            <person name="Qi Y."/>
            <person name="Zhao W."/>
            <person name="Zhao Y."/>
            <person name="Niu C."/>
            <person name="Cao S."/>
            <person name="Zhang Y."/>
        </authorList>
    </citation>
    <scope>NUCLEOTIDE SEQUENCE</scope>
    <source>
        <tissue evidence="13">Muscle</tissue>
    </source>
</reference>
<feature type="transmembrane region" description="Helical" evidence="11">
    <location>
        <begin position="329"/>
        <end position="353"/>
    </location>
</feature>
<evidence type="ECO:0000256" key="7">
    <source>
        <dbReference type="ARBA" id="ARBA00023136"/>
    </source>
</evidence>
<feature type="compositionally biased region" description="Low complexity" evidence="10">
    <location>
        <begin position="175"/>
        <end position="186"/>
    </location>
</feature>
<feature type="region of interest" description="Disordered" evidence="10">
    <location>
        <begin position="1"/>
        <end position="207"/>
    </location>
</feature>
<evidence type="ECO:0000256" key="6">
    <source>
        <dbReference type="ARBA" id="ARBA00022989"/>
    </source>
</evidence>
<dbReference type="SUPFAM" id="SSF54236">
    <property type="entry name" value="Ubiquitin-like"/>
    <property type="match status" value="1"/>
</dbReference>
<dbReference type="OrthoDB" id="161999at2759"/>
<evidence type="ECO:0000313" key="13">
    <source>
        <dbReference type="EMBL" id="KAJ7322099.1"/>
    </source>
</evidence>
<evidence type="ECO:0000256" key="1">
    <source>
        <dbReference type="ARBA" id="ARBA00004123"/>
    </source>
</evidence>
<protein>
    <recommendedName>
        <fullName evidence="9">Transmembrane and ubiquitin-like domain-containing protein 1</fullName>
    </recommendedName>
</protein>
<name>A0A9Q1AZ97_9SAUR</name>
<evidence type="ECO:0000256" key="11">
    <source>
        <dbReference type="SAM" id="Phobius"/>
    </source>
</evidence>
<feature type="transmembrane region" description="Helical" evidence="11">
    <location>
        <begin position="300"/>
        <end position="322"/>
    </location>
</feature>
<evidence type="ECO:0000259" key="12">
    <source>
        <dbReference type="PROSITE" id="PS50053"/>
    </source>
</evidence>
<dbReference type="AlphaFoldDB" id="A0A9Q1AZ97"/>
<organism evidence="13 14">
    <name type="scientific">Phrynocephalus forsythii</name>
    <dbReference type="NCBI Taxonomy" id="171643"/>
    <lineage>
        <taxon>Eukaryota</taxon>
        <taxon>Metazoa</taxon>
        <taxon>Chordata</taxon>
        <taxon>Craniata</taxon>
        <taxon>Vertebrata</taxon>
        <taxon>Euteleostomi</taxon>
        <taxon>Lepidosauria</taxon>
        <taxon>Squamata</taxon>
        <taxon>Bifurcata</taxon>
        <taxon>Unidentata</taxon>
        <taxon>Episquamata</taxon>
        <taxon>Toxicofera</taxon>
        <taxon>Iguania</taxon>
        <taxon>Acrodonta</taxon>
        <taxon>Agamidae</taxon>
        <taxon>Agaminae</taxon>
        <taxon>Phrynocephalus</taxon>
    </lineage>
</organism>
<dbReference type="GO" id="GO:0036503">
    <property type="term" value="P:ERAD pathway"/>
    <property type="evidence" value="ECO:0007669"/>
    <property type="project" value="InterPro"/>
</dbReference>
<keyword evidence="5 11" id="KW-0812">Transmembrane</keyword>